<feature type="transmembrane region" description="Helical" evidence="6">
    <location>
        <begin position="248"/>
        <end position="267"/>
    </location>
</feature>
<dbReference type="SUPFAM" id="SSF56524">
    <property type="entry name" value="Oxidoreductase molybdopterin-binding domain"/>
    <property type="match status" value="1"/>
</dbReference>
<feature type="transmembrane region" description="Helical" evidence="6">
    <location>
        <begin position="96"/>
        <end position="117"/>
    </location>
</feature>
<dbReference type="EMBL" id="BIXY01000052">
    <property type="protein sequence ID" value="GCF09854.1"/>
    <property type="molecule type" value="Genomic_DNA"/>
</dbReference>
<dbReference type="Gene3D" id="1.20.950.20">
    <property type="entry name" value="Transmembrane di-heme cytochromes, Chain C"/>
    <property type="match status" value="1"/>
</dbReference>
<dbReference type="InterPro" id="IPR011577">
    <property type="entry name" value="Cyt_b561_bac/Ni-Hgenase"/>
</dbReference>
<dbReference type="InterPro" id="IPR016174">
    <property type="entry name" value="Di-haem_cyt_TM"/>
</dbReference>
<dbReference type="GO" id="GO:0005886">
    <property type="term" value="C:plasma membrane"/>
    <property type="evidence" value="ECO:0007669"/>
    <property type="project" value="UniProtKB-SubCell"/>
</dbReference>
<proteinExistence type="predicted"/>
<dbReference type="InterPro" id="IPR000572">
    <property type="entry name" value="OxRdtase_Mopterin-bd_dom"/>
</dbReference>
<keyword evidence="3 6" id="KW-0812">Transmembrane</keyword>
<comment type="subcellular location">
    <subcellularLocation>
        <location evidence="1">Cell membrane</location>
        <topology evidence="1">Multi-pass membrane protein</topology>
    </subcellularLocation>
</comment>
<dbReference type="Gene3D" id="3.90.420.10">
    <property type="entry name" value="Oxidoreductase, molybdopterin-binding domain"/>
    <property type="match status" value="1"/>
</dbReference>
<comment type="caution">
    <text evidence="9">The sequence shown here is derived from an EMBL/GenBank/DDBJ whole genome shotgun (WGS) entry which is preliminary data.</text>
</comment>
<evidence type="ECO:0000256" key="1">
    <source>
        <dbReference type="ARBA" id="ARBA00004651"/>
    </source>
</evidence>
<dbReference type="PANTHER" id="PTHR43032">
    <property type="entry name" value="PROTEIN-METHIONINE-SULFOXIDE REDUCTASE"/>
    <property type="match status" value="1"/>
</dbReference>
<evidence type="ECO:0000256" key="6">
    <source>
        <dbReference type="SAM" id="Phobius"/>
    </source>
</evidence>
<feature type="domain" description="Oxidoreductase molybdopterin-binding" evidence="7">
    <location>
        <begin position="332"/>
        <end position="480"/>
    </location>
</feature>
<evidence type="ECO:0000259" key="8">
    <source>
        <dbReference type="Pfam" id="PF01292"/>
    </source>
</evidence>
<dbReference type="GO" id="GO:0022904">
    <property type="term" value="P:respiratory electron transport chain"/>
    <property type="evidence" value="ECO:0007669"/>
    <property type="project" value="InterPro"/>
</dbReference>
<evidence type="ECO:0000313" key="10">
    <source>
        <dbReference type="Proteomes" id="UP000322530"/>
    </source>
</evidence>
<evidence type="ECO:0000256" key="3">
    <source>
        <dbReference type="ARBA" id="ARBA00022692"/>
    </source>
</evidence>
<dbReference type="GO" id="GO:0009055">
    <property type="term" value="F:electron transfer activity"/>
    <property type="evidence" value="ECO:0007669"/>
    <property type="project" value="InterPro"/>
</dbReference>
<evidence type="ECO:0000256" key="4">
    <source>
        <dbReference type="ARBA" id="ARBA00022989"/>
    </source>
</evidence>
<sequence>MYMMVIASLGFPLWLRLTHFINLLFLGFLIRSGIQILAAHPRLYWNDGCKPESNWLKFTRKKPAQGKLWTSMDEEVSVSPLLALPGKENLGLGRHWHFFSILFWILNGLVYVVLLFATGEWTRLIPTSWSIIPRAWETFLTYITFHIPPVSDFQPYDPLQQLAYAGVIFLLAPLTILTGAAMSPAIEARFPWYSKMLGGKQGARSIHFLCLVAYLLFVIVHVSLVVIVHFSDNIRNIVLGNEQGSFPLALTIAIGALLLVGVLYAWASWYSLRRKRQIQHVLGAIVDPVRRMLLQRLKSRQQYTKSAITTYFWVNGRPPVTEEFQALAHNDFVDWRLEVHGLVANALQLSLDDLQKLPRHSQITKHNCIQGWSGVGEWTGVPLSEIMKLCGVLPTAKYVVFTSYQEGMQAYPKGPEESHHAPFYEVISLELATHPQTILAYAMNGEPLPLEHGAPLRLRLETELGYKMVKYLRSIEFVEEYASIGEGQGGFREDVQFYGIGAEI</sequence>
<dbReference type="AlphaFoldDB" id="A0A5A5TG21"/>
<feature type="domain" description="Cytochrome b561 bacterial/Ni-hydrogenase" evidence="8">
    <location>
        <begin position="11"/>
        <end position="235"/>
    </location>
</feature>
<evidence type="ECO:0000313" key="9">
    <source>
        <dbReference type="EMBL" id="GCF09854.1"/>
    </source>
</evidence>
<feature type="transmembrane region" description="Helical" evidence="6">
    <location>
        <begin position="206"/>
        <end position="228"/>
    </location>
</feature>
<name>A0A5A5TG21_9CHLR</name>
<keyword evidence="5 6" id="KW-0472">Membrane</keyword>
<evidence type="ECO:0000256" key="2">
    <source>
        <dbReference type="ARBA" id="ARBA00022475"/>
    </source>
</evidence>
<keyword evidence="2" id="KW-1003">Cell membrane</keyword>
<reference evidence="9 10" key="1">
    <citation type="submission" date="2019-01" db="EMBL/GenBank/DDBJ databases">
        <title>Draft genome sequence of Dictyobacter sp. Uno17.</title>
        <authorList>
            <person name="Wang C.M."/>
            <person name="Zheng Y."/>
            <person name="Sakai Y."/>
            <person name="Abe K."/>
            <person name="Yokota A."/>
            <person name="Yabe S."/>
        </authorList>
    </citation>
    <scope>NUCLEOTIDE SEQUENCE [LARGE SCALE GENOMIC DNA]</scope>
    <source>
        <strain evidence="9 10">Uno17</strain>
    </source>
</reference>
<dbReference type="PANTHER" id="PTHR43032:SF2">
    <property type="entry name" value="BLL0505 PROTEIN"/>
    <property type="match status" value="1"/>
</dbReference>
<gene>
    <name evidence="9" type="ORF">KDI_34180</name>
</gene>
<dbReference type="RefSeq" id="WP_216368895.1">
    <property type="nucleotide sequence ID" value="NZ_BIXY01000052.1"/>
</dbReference>
<accession>A0A5A5TG21</accession>
<feature type="transmembrane region" description="Helical" evidence="6">
    <location>
        <begin position="20"/>
        <end position="38"/>
    </location>
</feature>
<keyword evidence="4 6" id="KW-1133">Transmembrane helix</keyword>
<evidence type="ECO:0000256" key="5">
    <source>
        <dbReference type="ARBA" id="ARBA00023136"/>
    </source>
</evidence>
<organism evidence="9 10">
    <name type="scientific">Dictyobacter arantiisoli</name>
    <dbReference type="NCBI Taxonomy" id="2014874"/>
    <lineage>
        <taxon>Bacteria</taxon>
        <taxon>Bacillati</taxon>
        <taxon>Chloroflexota</taxon>
        <taxon>Ktedonobacteria</taxon>
        <taxon>Ktedonobacterales</taxon>
        <taxon>Dictyobacteraceae</taxon>
        <taxon>Dictyobacter</taxon>
    </lineage>
</organism>
<dbReference type="Proteomes" id="UP000322530">
    <property type="component" value="Unassembled WGS sequence"/>
</dbReference>
<feature type="transmembrane region" description="Helical" evidence="6">
    <location>
        <begin position="162"/>
        <end position="186"/>
    </location>
</feature>
<evidence type="ECO:0008006" key="11">
    <source>
        <dbReference type="Google" id="ProtNLM"/>
    </source>
</evidence>
<keyword evidence="10" id="KW-1185">Reference proteome</keyword>
<dbReference type="SUPFAM" id="SSF81342">
    <property type="entry name" value="Transmembrane di-heme cytochromes"/>
    <property type="match status" value="1"/>
</dbReference>
<evidence type="ECO:0000259" key="7">
    <source>
        <dbReference type="Pfam" id="PF00174"/>
    </source>
</evidence>
<dbReference type="Pfam" id="PF00174">
    <property type="entry name" value="Oxidored_molyb"/>
    <property type="match status" value="1"/>
</dbReference>
<dbReference type="Pfam" id="PF01292">
    <property type="entry name" value="Ni_hydr_CYTB"/>
    <property type="match status" value="1"/>
</dbReference>
<dbReference type="InterPro" id="IPR036374">
    <property type="entry name" value="OxRdtase_Mopterin-bd_sf"/>
</dbReference>
<protein>
    <recommendedName>
        <fullName evidence="11">Oxidoreductase</fullName>
    </recommendedName>
</protein>